<dbReference type="PRINTS" id="PR00344">
    <property type="entry name" value="BCTRLSENSOR"/>
</dbReference>
<dbReference type="InterPro" id="IPR001789">
    <property type="entry name" value="Sig_transdc_resp-reg_receiver"/>
</dbReference>
<dbReference type="Gene3D" id="3.30.565.10">
    <property type="entry name" value="Histidine kinase-like ATPase, C-terminal domain"/>
    <property type="match status" value="1"/>
</dbReference>
<dbReference type="InterPro" id="IPR036890">
    <property type="entry name" value="HATPase_C_sf"/>
</dbReference>
<evidence type="ECO:0000256" key="4">
    <source>
        <dbReference type="PROSITE-ProRule" id="PRU00169"/>
    </source>
</evidence>
<dbReference type="InterPro" id="IPR003594">
    <property type="entry name" value="HATPase_dom"/>
</dbReference>
<dbReference type="SUPFAM" id="SSF55874">
    <property type="entry name" value="ATPase domain of HSP90 chaperone/DNA topoisomerase II/histidine kinase"/>
    <property type="match status" value="1"/>
</dbReference>
<dbReference type="Pfam" id="PF02518">
    <property type="entry name" value="HATPase_c"/>
    <property type="match status" value="1"/>
</dbReference>
<keyword evidence="3 4" id="KW-0597">Phosphoprotein</keyword>
<dbReference type="GO" id="GO:0000155">
    <property type="term" value="F:phosphorelay sensor kinase activity"/>
    <property type="evidence" value="ECO:0007669"/>
    <property type="project" value="InterPro"/>
</dbReference>
<organism evidence="7 8">
    <name type="scientific">Halarcobacter anaerophilus</name>
    <dbReference type="NCBI Taxonomy" id="877500"/>
    <lineage>
        <taxon>Bacteria</taxon>
        <taxon>Pseudomonadati</taxon>
        <taxon>Campylobacterota</taxon>
        <taxon>Epsilonproteobacteria</taxon>
        <taxon>Campylobacterales</taxon>
        <taxon>Arcobacteraceae</taxon>
        <taxon>Halarcobacter</taxon>
    </lineage>
</organism>
<dbReference type="Gene3D" id="3.40.50.2300">
    <property type="match status" value="1"/>
</dbReference>
<dbReference type="InterPro" id="IPR004358">
    <property type="entry name" value="Sig_transdc_His_kin-like_C"/>
</dbReference>
<dbReference type="PROSITE" id="PS50110">
    <property type="entry name" value="RESPONSE_REGULATORY"/>
    <property type="match status" value="1"/>
</dbReference>
<evidence type="ECO:0000256" key="1">
    <source>
        <dbReference type="ARBA" id="ARBA00000085"/>
    </source>
</evidence>
<dbReference type="InterPro" id="IPR005467">
    <property type="entry name" value="His_kinase_dom"/>
</dbReference>
<evidence type="ECO:0000313" key="8">
    <source>
        <dbReference type="Proteomes" id="UP000290191"/>
    </source>
</evidence>
<dbReference type="InterPro" id="IPR003661">
    <property type="entry name" value="HisK_dim/P_dom"/>
</dbReference>
<dbReference type="Proteomes" id="UP000290191">
    <property type="component" value="Unassembled WGS sequence"/>
</dbReference>
<feature type="domain" description="Response regulatory" evidence="6">
    <location>
        <begin position="6"/>
        <end position="123"/>
    </location>
</feature>
<evidence type="ECO:0000256" key="2">
    <source>
        <dbReference type="ARBA" id="ARBA00012438"/>
    </source>
</evidence>
<dbReference type="PANTHER" id="PTHR43547">
    <property type="entry name" value="TWO-COMPONENT HISTIDINE KINASE"/>
    <property type="match status" value="1"/>
</dbReference>
<keyword evidence="8" id="KW-1185">Reference proteome</keyword>
<evidence type="ECO:0000313" key="7">
    <source>
        <dbReference type="EMBL" id="RXJ64793.1"/>
    </source>
</evidence>
<dbReference type="Gene3D" id="1.10.287.130">
    <property type="match status" value="1"/>
</dbReference>
<name>A0A4Q0Y4P6_9BACT</name>
<dbReference type="STRING" id="877500.GCA_000935065_02255"/>
<protein>
    <recommendedName>
        <fullName evidence="2">histidine kinase</fullName>
        <ecNumber evidence="2">2.7.13.3</ecNumber>
    </recommendedName>
</protein>
<proteinExistence type="predicted"/>
<dbReference type="SMART" id="SM00387">
    <property type="entry name" value="HATPase_c"/>
    <property type="match status" value="1"/>
</dbReference>
<dbReference type="OrthoDB" id="9805967at2"/>
<gene>
    <name evidence="7" type="ORF">CRV06_02235</name>
</gene>
<dbReference type="SMART" id="SM00448">
    <property type="entry name" value="REC"/>
    <property type="match status" value="1"/>
</dbReference>
<evidence type="ECO:0000256" key="3">
    <source>
        <dbReference type="ARBA" id="ARBA00022553"/>
    </source>
</evidence>
<dbReference type="InterPro" id="IPR011006">
    <property type="entry name" value="CheY-like_superfamily"/>
</dbReference>
<evidence type="ECO:0000259" key="5">
    <source>
        <dbReference type="PROSITE" id="PS50109"/>
    </source>
</evidence>
<dbReference type="AlphaFoldDB" id="A0A4Q0Y4P6"/>
<dbReference type="EC" id="2.7.13.3" evidence="2"/>
<dbReference type="InterPro" id="IPR036097">
    <property type="entry name" value="HisK_dim/P_sf"/>
</dbReference>
<comment type="catalytic activity">
    <reaction evidence="1">
        <text>ATP + protein L-histidine = ADP + protein N-phospho-L-histidine.</text>
        <dbReference type="EC" id="2.7.13.3"/>
    </reaction>
</comment>
<dbReference type="SUPFAM" id="SSF47384">
    <property type="entry name" value="Homodimeric domain of signal transducing histidine kinase"/>
    <property type="match status" value="1"/>
</dbReference>
<feature type="modified residue" description="4-aspartylphosphate" evidence="4">
    <location>
        <position position="55"/>
    </location>
</feature>
<dbReference type="CDD" id="cd00082">
    <property type="entry name" value="HisKA"/>
    <property type="match status" value="1"/>
</dbReference>
<dbReference type="PANTHER" id="PTHR43547:SF2">
    <property type="entry name" value="HYBRID SIGNAL TRANSDUCTION HISTIDINE KINASE C"/>
    <property type="match status" value="1"/>
</dbReference>
<comment type="caution">
    <text evidence="7">The sequence shown here is derived from an EMBL/GenBank/DDBJ whole genome shotgun (WGS) entry which is preliminary data.</text>
</comment>
<dbReference type="Pfam" id="PF00072">
    <property type="entry name" value="Response_reg"/>
    <property type="match status" value="1"/>
</dbReference>
<dbReference type="EMBL" id="PDKO01000001">
    <property type="protein sequence ID" value="RXJ64793.1"/>
    <property type="molecule type" value="Genomic_DNA"/>
</dbReference>
<dbReference type="SMART" id="SM00388">
    <property type="entry name" value="HisKA"/>
    <property type="match status" value="1"/>
</dbReference>
<accession>A0A4Q0Y4P6</accession>
<reference evidence="7 8" key="1">
    <citation type="submission" date="2017-10" db="EMBL/GenBank/DDBJ databases">
        <title>Genomics of the genus Arcobacter.</title>
        <authorList>
            <person name="Perez-Cataluna A."/>
            <person name="Figueras M.J."/>
        </authorList>
    </citation>
    <scope>NUCLEOTIDE SEQUENCE [LARGE SCALE GENOMIC DNA]</scope>
    <source>
        <strain evidence="7 8">DSM 24636</strain>
    </source>
</reference>
<feature type="domain" description="Histidine kinase" evidence="5">
    <location>
        <begin position="158"/>
        <end position="371"/>
    </location>
</feature>
<dbReference type="PROSITE" id="PS50109">
    <property type="entry name" value="HIS_KIN"/>
    <property type="match status" value="1"/>
</dbReference>
<keyword evidence="7" id="KW-0418">Kinase</keyword>
<keyword evidence="7" id="KW-0808">Transferase</keyword>
<evidence type="ECO:0000259" key="6">
    <source>
        <dbReference type="PROSITE" id="PS50110"/>
    </source>
</evidence>
<dbReference type="RefSeq" id="WP_044417990.1">
    <property type="nucleotide sequence ID" value="NZ_CP041070.1"/>
</dbReference>
<dbReference type="SUPFAM" id="SSF52172">
    <property type="entry name" value="CheY-like"/>
    <property type="match status" value="1"/>
</dbReference>
<sequence>MKNRFSILILDDVEENIYSLQLLIEEFDVDIYTALNAKDAIQILMDNDVDLILSDIQMPDIDGFQFVEYIKGIDKLKDIPIIFITGIYDKDAYQQKGYDLGVIEYISKPIDVNLLSSKLKVYIDLFHKNKETKESLKEANKLVVHNTKMASIGEMIGVISHQLKQPLNILSLYCDDIKYSYDYGELDKEAIDEFSENTKLQIHHMRDTIDGFLEFFKSNKDKKTFSIKKTLDGSFELVDSVIKKNNIDLEINFENDFSLKGVEMELTQVLMNLVTNSIQAFQDRNIEDRKIIIEVYSKDDKNYLTLADNAGGIDEENLEKVFDPYYTTKAEGTGIGLYMVKLVVKNSFEGNLTLENSNVGVKFIMEFDKIQE</sequence>